<evidence type="ECO:0008006" key="3">
    <source>
        <dbReference type="Google" id="ProtNLM"/>
    </source>
</evidence>
<dbReference type="RefSeq" id="WP_088031176.1">
    <property type="nucleotide sequence ID" value="NZ_NFDG01000038.1"/>
</dbReference>
<dbReference type="AlphaFoldDB" id="A0A243ALC4"/>
<accession>A0A243ALC4</accession>
<dbReference type="Pfam" id="PF01042">
    <property type="entry name" value="Ribonuc_L-PSP"/>
    <property type="match status" value="1"/>
</dbReference>
<gene>
    <name evidence="1" type="ORF">BK732_05225</name>
</gene>
<dbReference type="InterPro" id="IPR006175">
    <property type="entry name" value="YjgF/YER057c/UK114"/>
</dbReference>
<protein>
    <recommendedName>
        <fullName evidence="3">Enamine deaminase RidA</fullName>
    </recommendedName>
</protein>
<reference evidence="1 2" key="1">
    <citation type="submission" date="2016-10" db="EMBL/GenBank/DDBJ databases">
        <title>Comparative genomics of Bacillus thuringiensis reveals a path to pathogens against multiple invertebrate hosts.</title>
        <authorList>
            <person name="Zheng J."/>
            <person name="Gao Q."/>
            <person name="Liu H."/>
            <person name="Peng D."/>
            <person name="Ruan L."/>
            <person name="Sun M."/>
        </authorList>
    </citation>
    <scope>NUCLEOTIDE SEQUENCE [LARGE SCALE GENOMIC DNA]</scope>
    <source>
        <strain evidence="1">BGSC 4BM1</strain>
    </source>
</reference>
<organism evidence="1 2">
    <name type="scientific">Bacillus thuringiensis serovar navarrensis</name>
    <dbReference type="NCBI Taxonomy" id="339658"/>
    <lineage>
        <taxon>Bacteria</taxon>
        <taxon>Bacillati</taxon>
        <taxon>Bacillota</taxon>
        <taxon>Bacilli</taxon>
        <taxon>Bacillales</taxon>
        <taxon>Bacillaceae</taxon>
        <taxon>Bacillus</taxon>
        <taxon>Bacillus cereus group</taxon>
    </lineage>
</organism>
<dbReference type="EMBL" id="NFDG01000038">
    <property type="protein sequence ID" value="OTY26744.1"/>
    <property type="molecule type" value="Genomic_DNA"/>
</dbReference>
<proteinExistence type="predicted"/>
<name>A0A243ALC4_BACTU</name>
<dbReference type="Gene3D" id="3.30.1330.40">
    <property type="entry name" value="RutC-like"/>
    <property type="match status" value="1"/>
</dbReference>
<dbReference type="InterPro" id="IPR035959">
    <property type="entry name" value="RutC-like_sf"/>
</dbReference>
<comment type="caution">
    <text evidence="1">The sequence shown here is derived from an EMBL/GenBank/DDBJ whole genome shotgun (WGS) entry which is preliminary data.</text>
</comment>
<dbReference type="SUPFAM" id="SSF55298">
    <property type="entry name" value="YjgF-like"/>
    <property type="match status" value="1"/>
</dbReference>
<sequence>MSNEKTVVSSNSPFEDFLGSSRAIKKGNIIVVAGTAPLNTNGETTTSDVYEQTKSCINVIKSSLEKMGSSLEDVVRTKIYITDMNKWHEAAKAHKEYFSKIKPACTVFEVNRFIKEEWLVEVEADCLL</sequence>
<evidence type="ECO:0000313" key="2">
    <source>
        <dbReference type="Proteomes" id="UP000194860"/>
    </source>
</evidence>
<evidence type="ECO:0000313" key="1">
    <source>
        <dbReference type="EMBL" id="OTY26744.1"/>
    </source>
</evidence>
<dbReference type="GeneID" id="66267709"/>
<dbReference type="Proteomes" id="UP000194860">
    <property type="component" value="Unassembled WGS sequence"/>
</dbReference>
<dbReference type="CDD" id="cd06154">
    <property type="entry name" value="YjgF_YER057c_UK114_like_6"/>
    <property type="match status" value="1"/>
</dbReference>
<dbReference type="PANTHER" id="PTHR43857">
    <property type="entry name" value="BLR7761 PROTEIN"/>
    <property type="match status" value="1"/>
</dbReference>
<dbReference type="PANTHER" id="PTHR43857:SF1">
    <property type="entry name" value="YJGH FAMILY PROTEIN"/>
    <property type="match status" value="1"/>
</dbReference>